<feature type="transmembrane region" description="Helical" evidence="1">
    <location>
        <begin position="104"/>
        <end position="128"/>
    </location>
</feature>
<feature type="chain" id="PRO_5045391398" evidence="2">
    <location>
        <begin position="22"/>
        <end position="167"/>
    </location>
</feature>
<comment type="caution">
    <text evidence="3">The sequence shown here is derived from an EMBL/GenBank/DDBJ whole genome shotgun (WGS) entry which is preliminary data.</text>
</comment>
<feature type="signal peptide" evidence="2">
    <location>
        <begin position="1"/>
        <end position="21"/>
    </location>
</feature>
<dbReference type="EMBL" id="CAJPIN010136138">
    <property type="protein sequence ID" value="CAG2069401.1"/>
    <property type="molecule type" value="Genomic_DNA"/>
</dbReference>
<accession>A0ABN7PNX9</accession>
<proteinExistence type="predicted"/>
<keyword evidence="4" id="KW-1185">Reference proteome</keyword>
<evidence type="ECO:0000256" key="1">
    <source>
        <dbReference type="SAM" id="Phobius"/>
    </source>
</evidence>
<reference evidence="3" key="1">
    <citation type="submission" date="2021-03" db="EMBL/GenBank/DDBJ databases">
        <authorList>
            <person name="Tran Van P."/>
        </authorList>
    </citation>
    <scope>NUCLEOTIDE SEQUENCE</scope>
</reference>
<name>A0ABN7PNX9_TIMPD</name>
<evidence type="ECO:0000256" key="2">
    <source>
        <dbReference type="SAM" id="SignalP"/>
    </source>
</evidence>
<keyword evidence="1" id="KW-0812">Transmembrane</keyword>
<sequence length="167" mass="18564">QGGVTPAQVLAIVCLALSVRFYQNFSRPADQKASSYQERLPYSESLKDLDDGNSTTFAPNSRDTRDQGLPTLVFTAFWAACACIILILVASIAAICWGKRFCNLILIVLAILGVVAFLVFGILFVLTYKDRYPKRAVKLLMVFCFILAAVFLVDLIYCICIRGKHRT</sequence>
<evidence type="ECO:0000313" key="4">
    <source>
        <dbReference type="Proteomes" id="UP001153148"/>
    </source>
</evidence>
<dbReference type="Proteomes" id="UP001153148">
    <property type="component" value="Unassembled WGS sequence"/>
</dbReference>
<evidence type="ECO:0000313" key="3">
    <source>
        <dbReference type="EMBL" id="CAG2069401.1"/>
    </source>
</evidence>
<keyword evidence="2" id="KW-0732">Signal</keyword>
<protein>
    <submittedName>
        <fullName evidence="3">Uncharacterized protein</fullName>
    </submittedName>
</protein>
<feature type="non-terminal residue" evidence="3">
    <location>
        <position position="1"/>
    </location>
</feature>
<organism evidence="3 4">
    <name type="scientific">Timema podura</name>
    <name type="common">Walking stick</name>
    <dbReference type="NCBI Taxonomy" id="61482"/>
    <lineage>
        <taxon>Eukaryota</taxon>
        <taxon>Metazoa</taxon>
        <taxon>Ecdysozoa</taxon>
        <taxon>Arthropoda</taxon>
        <taxon>Hexapoda</taxon>
        <taxon>Insecta</taxon>
        <taxon>Pterygota</taxon>
        <taxon>Neoptera</taxon>
        <taxon>Polyneoptera</taxon>
        <taxon>Phasmatodea</taxon>
        <taxon>Timematodea</taxon>
        <taxon>Timematoidea</taxon>
        <taxon>Timematidae</taxon>
        <taxon>Timema</taxon>
    </lineage>
</organism>
<keyword evidence="1" id="KW-1133">Transmembrane helix</keyword>
<feature type="transmembrane region" description="Helical" evidence="1">
    <location>
        <begin position="72"/>
        <end position="97"/>
    </location>
</feature>
<keyword evidence="1" id="KW-0472">Membrane</keyword>
<feature type="transmembrane region" description="Helical" evidence="1">
    <location>
        <begin position="140"/>
        <end position="161"/>
    </location>
</feature>
<gene>
    <name evidence="3" type="ORF">TPAB3V08_LOCUS16343</name>
</gene>